<proteinExistence type="predicted"/>
<dbReference type="AlphaFoldDB" id="A0A371D7Y4"/>
<evidence type="ECO:0000259" key="2">
    <source>
        <dbReference type="Pfam" id="PF26640"/>
    </source>
</evidence>
<organism evidence="3 4">
    <name type="scientific">Lentinus brumalis</name>
    <dbReference type="NCBI Taxonomy" id="2498619"/>
    <lineage>
        <taxon>Eukaryota</taxon>
        <taxon>Fungi</taxon>
        <taxon>Dikarya</taxon>
        <taxon>Basidiomycota</taxon>
        <taxon>Agaricomycotina</taxon>
        <taxon>Agaricomycetes</taxon>
        <taxon>Polyporales</taxon>
        <taxon>Polyporaceae</taxon>
        <taxon>Lentinus</taxon>
    </lineage>
</organism>
<protein>
    <submittedName>
        <fullName evidence="3">Uncharacterized protein</fullName>
    </submittedName>
</protein>
<dbReference type="InterPro" id="IPR010730">
    <property type="entry name" value="HET"/>
</dbReference>
<feature type="domain" description="Heterokaryon incompatibility" evidence="1">
    <location>
        <begin position="198"/>
        <end position="302"/>
    </location>
</feature>
<sequence length="620" mass="69117">MARYCGVWLQSYQSDGILLAQKDIVFVFGFTTTTTWEVSTWRREKLGREGLHPVGILEECLGRVAAAISCGTSRHSSESAVRPVINAGPEGRTLADGGQYKSDQYIFLDLGKTKTRHVLALRMRMSLQRRFYPTLLRLPAFQPFRFLARQLAIEHPTILATGTSSSHPSDRARVPGPIWLLNTARAELSYFESLAPPYAAFSHVWNNTGMMSFQEVEKLRIECTETGATPRDLVSSTLQCACMLAESDGYEWIWMDCCCIDRSSSAELSETINRMYDIYAGAAVCYAYMRDVSTMGGEAYSSGDMESPLLSQSSFAQSTWHRCVWSLQALLAPRLVVFVSNTWNVLGTKIDYATALETITGIPASVLRSEQPVSEICVGRRLSWAAKRRATRVEDEAYCLLGIMGVTMPIIYGEGRRAFKRLQEAIMMRSPDTTLFAWGNVYTSPRVHRCVDHAEYSFLFAAQPGLFGDVDRLKIVYENDQCRPTYIPPGIPRFSSTPYGVLAHIPILKLSTLGLTLGLLPGAYSSTGSGDTGRHPVALLLTPCTEGTLSSEHVTYDVGIHLDPAERPPGGEHVDRDWRDHRRLVYLNPEFIAAASPSSKYGYKSRLSARWQDVYLRNAP</sequence>
<dbReference type="Pfam" id="PF06985">
    <property type="entry name" value="HET"/>
    <property type="match status" value="1"/>
</dbReference>
<feature type="domain" description="DUF8212" evidence="2">
    <location>
        <begin position="417"/>
        <end position="513"/>
    </location>
</feature>
<dbReference type="OrthoDB" id="5122891at2759"/>
<gene>
    <name evidence="3" type="ORF">OH76DRAFT_1483743</name>
</gene>
<evidence type="ECO:0000259" key="1">
    <source>
        <dbReference type="Pfam" id="PF06985"/>
    </source>
</evidence>
<accession>A0A371D7Y4</accession>
<dbReference type="Proteomes" id="UP000256964">
    <property type="component" value="Unassembled WGS sequence"/>
</dbReference>
<dbReference type="PANTHER" id="PTHR10622:SF10">
    <property type="entry name" value="HET DOMAIN-CONTAINING PROTEIN"/>
    <property type="match status" value="1"/>
</dbReference>
<name>A0A371D7Y4_9APHY</name>
<dbReference type="PANTHER" id="PTHR10622">
    <property type="entry name" value="HET DOMAIN-CONTAINING PROTEIN"/>
    <property type="match status" value="1"/>
</dbReference>
<dbReference type="InterPro" id="IPR058525">
    <property type="entry name" value="DUF8212"/>
</dbReference>
<evidence type="ECO:0000313" key="4">
    <source>
        <dbReference type="Proteomes" id="UP000256964"/>
    </source>
</evidence>
<dbReference type="EMBL" id="KZ857410">
    <property type="protein sequence ID" value="RDX48654.1"/>
    <property type="molecule type" value="Genomic_DNA"/>
</dbReference>
<dbReference type="Pfam" id="PF26640">
    <property type="entry name" value="DUF8212"/>
    <property type="match status" value="1"/>
</dbReference>
<reference evidence="3 4" key="1">
    <citation type="journal article" date="2018" name="Biotechnol. Biofuels">
        <title>Integrative visual omics of the white-rot fungus Polyporus brumalis exposes the biotechnological potential of its oxidative enzymes for delignifying raw plant biomass.</title>
        <authorList>
            <person name="Miyauchi S."/>
            <person name="Rancon A."/>
            <person name="Drula E."/>
            <person name="Hage H."/>
            <person name="Chaduli D."/>
            <person name="Favel A."/>
            <person name="Grisel S."/>
            <person name="Henrissat B."/>
            <person name="Herpoel-Gimbert I."/>
            <person name="Ruiz-Duenas F.J."/>
            <person name="Chevret D."/>
            <person name="Hainaut M."/>
            <person name="Lin J."/>
            <person name="Wang M."/>
            <person name="Pangilinan J."/>
            <person name="Lipzen A."/>
            <person name="Lesage-Meessen L."/>
            <person name="Navarro D."/>
            <person name="Riley R."/>
            <person name="Grigoriev I.V."/>
            <person name="Zhou S."/>
            <person name="Raouche S."/>
            <person name="Rosso M.N."/>
        </authorList>
    </citation>
    <scope>NUCLEOTIDE SEQUENCE [LARGE SCALE GENOMIC DNA]</scope>
    <source>
        <strain evidence="3 4">BRFM 1820</strain>
    </source>
</reference>
<evidence type="ECO:0000313" key="3">
    <source>
        <dbReference type="EMBL" id="RDX48654.1"/>
    </source>
</evidence>
<keyword evidence="4" id="KW-1185">Reference proteome</keyword>